<sequence length="65" mass="7376">MFQGVMGIETSCSTIGRSVEQLLKRSCFGFGTEINQKFIGIMFALSMQHRQKLNECFPLTLKITE</sequence>
<comment type="caution">
    <text evidence="1">The sequence shown here is derived from an EMBL/GenBank/DDBJ whole genome shotgun (WGS) entry which is preliminary data.</text>
</comment>
<reference evidence="1 2" key="1">
    <citation type="submission" date="2017-12" db="EMBL/GenBank/DDBJ databases">
        <title>Draft Genome sequences of multiple microbial strains isolated from spacecraft associated surfaces.</title>
        <authorList>
            <person name="Seuylemezian A."/>
            <person name="Vaishampayan P."/>
            <person name="Venkateswaran K."/>
        </authorList>
    </citation>
    <scope>NUCLEOTIDE SEQUENCE [LARGE SCALE GENOMIC DNA]</scope>
    <source>
        <strain evidence="1 2">2P01AA</strain>
    </source>
</reference>
<dbReference type="EMBL" id="PISJ01000010">
    <property type="protein sequence ID" value="PKF34653.1"/>
    <property type="molecule type" value="Genomic_DNA"/>
</dbReference>
<name>A0A1E7R7Y0_9GAMM</name>
<proteinExistence type="predicted"/>
<evidence type="ECO:0000313" key="2">
    <source>
        <dbReference type="Proteomes" id="UP000233553"/>
    </source>
</evidence>
<accession>A0A1E7R7Y0</accession>
<protein>
    <submittedName>
        <fullName evidence="1">Uncharacterized protein</fullName>
    </submittedName>
</protein>
<organism evidence="1 2">
    <name type="scientific">Acinetobacter proteolyticus</name>
    <dbReference type="NCBI Taxonomy" id="1776741"/>
    <lineage>
        <taxon>Bacteria</taxon>
        <taxon>Pseudomonadati</taxon>
        <taxon>Pseudomonadota</taxon>
        <taxon>Gammaproteobacteria</taxon>
        <taxon>Moraxellales</taxon>
        <taxon>Moraxellaceae</taxon>
        <taxon>Acinetobacter</taxon>
    </lineage>
</organism>
<dbReference type="AlphaFoldDB" id="A0A1E7R7Y0"/>
<gene>
    <name evidence="1" type="ORF">CW311_05625</name>
</gene>
<dbReference type="Proteomes" id="UP000233553">
    <property type="component" value="Unassembled WGS sequence"/>
</dbReference>
<evidence type="ECO:0000313" key="1">
    <source>
        <dbReference type="EMBL" id="PKF34653.1"/>
    </source>
</evidence>